<keyword evidence="16" id="KW-1185">Reference proteome</keyword>
<evidence type="ECO:0000313" key="15">
    <source>
        <dbReference type="EMBL" id="KAE9634519.1"/>
    </source>
</evidence>
<keyword evidence="8" id="KW-0915">Sodium</keyword>
<evidence type="ECO:0000313" key="16">
    <source>
        <dbReference type="Proteomes" id="UP000483018"/>
    </source>
</evidence>
<comment type="subcellular location">
    <subcellularLocation>
        <location evidence="1">Cell membrane</location>
        <topology evidence="1">Multi-pass membrane protein</topology>
    </subcellularLocation>
</comment>
<dbReference type="NCBIfam" id="TIGR00813">
    <property type="entry name" value="sss"/>
    <property type="match status" value="1"/>
</dbReference>
<comment type="similarity">
    <text evidence="2 13">Belongs to the sodium:solute symporter (SSF) (TC 2.A.21) family.</text>
</comment>
<dbReference type="Proteomes" id="UP000483018">
    <property type="component" value="Unassembled WGS sequence"/>
</dbReference>
<sequence>MKALFLLVFIGVMIGVGIYSKKKVKDTNDFFLGGRNMGAWMSAFAYGTSYFSAVIFIGYAGGLGWKYGVSASWIGMGNAVFGCWLAWKMLAQKTRDMTHNLDVRTMPEFFEKRYESKNMKFIAALVMFVFLVPYTASVYKGLGYIFESSFGISFNTVILGMAILTAFYLLLGGYVATAINDFIQGIVMLIGSILMVFFVVNNDAVGGFSGAFTKLSALDSGLGMVFSDSSRRLSLMSMIFMTSFGVWGLPQMIHKFYAVKDDHAIKRGTIISTIFAFVIGVSAYFTGSLGRLFFIEEGVAVMPQGNADMVVPLMLEKALPDALLGVIVVLILSASMSTLASLVLVSSSTISIDFIKGYVKPDLSDQKTMSIMKVFCALFVALSYVMAVFQSNTIVYLMSLSWGIVSGMFLGPYVWGIWWKKTTKLGAWAGFLGGGIVIGGYLILEKLGILLIDMPIISCIAMIVSSITVPLVSLLGKETNTALIQKAFGEATIEN</sequence>
<keyword evidence="7 14" id="KW-1133">Transmembrane helix</keyword>
<feature type="transmembrane region" description="Helical" evidence="14">
    <location>
        <begin position="6"/>
        <end position="22"/>
    </location>
</feature>
<dbReference type="GO" id="GO:0005886">
    <property type="term" value="C:plasma membrane"/>
    <property type="evidence" value="ECO:0007669"/>
    <property type="project" value="UniProtKB-SubCell"/>
</dbReference>
<keyword evidence="4" id="KW-1003">Cell membrane</keyword>
<feature type="transmembrane region" description="Helical" evidence="14">
    <location>
        <begin position="43"/>
        <end position="61"/>
    </location>
</feature>
<feature type="transmembrane region" description="Helical" evidence="14">
    <location>
        <begin position="182"/>
        <end position="200"/>
    </location>
</feature>
<dbReference type="PANTHER" id="PTHR48086:SF3">
    <property type="entry name" value="SODIUM_PROLINE SYMPORTER"/>
    <property type="match status" value="1"/>
</dbReference>
<feature type="transmembrane region" description="Helical" evidence="14">
    <location>
        <begin position="67"/>
        <end position="87"/>
    </location>
</feature>
<reference evidence="15 16" key="1">
    <citation type="submission" date="2019-12" db="EMBL/GenBank/DDBJ databases">
        <title>Defluviitalea raffinosedens, isolated from a biogas fermenter, genome sequencing and characterization.</title>
        <authorList>
            <person name="Rettenmaier R."/>
            <person name="Schneider M."/>
            <person name="Neuhaus K."/>
            <person name="Liebl W."/>
            <person name="Zverlov V."/>
        </authorList>
    </citation>
    <scope>NUCLEOTIDE SEQUENCE [LARGE SCALE GENOMIC DNA]</scope>
    <source>
        <strain evidence="15 16">249c-K6</strain>
    </source>
</reference>
<dbReference type="OrthoDB" id="9810181at2"/>
<feature type="transmembrane region" description="Helical" evidence="14">
    <location>
        <begin position="322"/>
        <end position="350"/>
    </location>
</feature>
<evidence type="ECO:0000256" key="7">
    <source>
        <dbReference type="ARBA" id="ARBA00022989"/>
    </source>
</evidence>
<feature type="transmembrane region" description="Helical" evidence="14">
    <location>
        <begin position="371"/>
        <end position="389"/>
    </location>
</feature>
<keyword evidence="5 14" id="KW-0812">Transmembrane</keyword>
<organism evidence="15 16">
    <name type="scientific">Defluviitalea raffinosedens</name>
    <dbReference type="NCBI Taxonomy" id="1450156"/>
    <lineage>
        <taxon>Bacteria</taxon>
        <taxon>Bacillati</taxon>
        <taxon>Bacillota</taxon>
        <taxon>Clostridia</taxon>
        <taxon>Lachnospirales</taxon>
        <taxon>Defluviitaleaceae</taxon>
        <taxon>Defluviitalea</taxon>
    </lineage>
</organism>
<dbReference type="Gene3D" id="1.20.1730.10">
    <property type="entry name" value="Sodium/glucose cotransporter"/>
    <property type="match status" value="1"/>
</dbReference>
<feature type="transmembrane region" description="Helical" evidence="14">
    <location>
        <begin position="121"/>
        <end position="139"/>
    </location>
</feature>
<keyword evidence="10 14" id="KW-0472">Membrane</keyword>
<evidence type="ECO:0000256" key="3">
    <source>
        <dbReference type="ARBA" id="ARBA00022448"/>
    </source>
</evidence>
<evidence type="ECO:0000256" key="12">
    <source>
        <dbReference type="ARBA" id="ARBA00033708"/>
    </source>
</evidence>
<dbReference type="GO" id="GO:0006814">
    <property type="term" value="P:sodium ion transport"/>
    <property type="evidence" value="ECO:0007669"/>
    <property type="project" value="UniProtKB-KW"/>
</dbReference>
<accession>A0A7C8LEW2</accession>
<gene>
    <name evidence="15" type="ORF">GND95_07575</name>
</gene>
<evidence type="ECO:0000256" key="10">
    <source>
        <dbReference type="ARBA" id="ARBA00023136"/>
    </source>
</evidence>
<feature type="transmembrane region" description="Helical" evidence="14">
    <location>
        <begin position="425"/>
        <end position="444"/>
    </location>
</feature>
<dbReference type="AlphaFoldDB" id="A0A7C8LEW2"/>
<dbReference type="Pfam" id="PF00474">
    <property type="entry name" value="SSF"/>
    <property type="match status" value="1"/>
</dbReference>
<dbReference type="InterPro" id="IPR050277">
    <property type="entry name" value="Sodium:Solute_Symporter"/>
</dbReference>
<dbReference type="PANTHER" id="PTHR48086">
    <property type="entry name" value="SODIUM/PROLINE SYMPORTER-RELATED"/>
    <property type="match status" value="1"/>
</dbReference>
<dbReference type="InterPro" id="IPR038377">
    <property type="entry name" value="Na/Glc_symporter_sf"/>
</dbReference>
<keyword evidence="11" id="KW-0739">Sodium transport</keyword>
<keyword evidence="6" id="KW-0769">Symport</keyword>
<feature type="transmembrane region" description="Helical" evidence="14">
    <location>
        <begin position="270"/>
        <end position="294"/>
    </location>
</feature>
<evidence type="ECO:0000256" key="13">
    <source>
        <dbReference type="RuleBase" id="RU362091"/>
    </source>
</evidence>
<evidence type="ECO:0000256" key="5">
    <source>
        <dbReference type="ARBA" id="ARBA00022692"/>
    </source>
</evidence>
<evidence type="ECO:0000256" key="1">
    <source>
        <dbReference type="ARBA" id="ARBA00004651"/>
    </source>
</evidence>
<dbReference type="PROSITE" id="PS50283">
    <property type="entry name" value="NA_SOLUT_SYMP_3"/>
    <property type="match status" value="1"/>
</dbReference>
<dbReference type="RefSeq" id="WP_158740245.1">
    <property type="nucleotide sequence ID" value="NZ_WSLF01000005.1"/>
</dbReference>
<dbReference type="GO" id="GO:0015293">
    <property type="term" value="F:symporter activity"/>
    <property type="evidence" value="ECO:0007669"/>
    <property type="project" value="UniProtKB-KW"/>
</dbReference>
<protein>
    <submittedName>
        <fullName evidence="15">Sodium/solute symporter</fullName>
    </submittedName>
</protein>
<feature type="transmembrane region" description="Helical" evidence="14">
    <location>
        <begin position="450"/>
        <end position="476"/>
    </location>
</feature>
<keyword evidence="3" id="KW-0813">Transport</keyword>
<evidence type="ECO:0000256" key="9">
    <source>
        <dbReference type="ARBA" id="ARBA00023065"/>
    </source>
</evidence>
<evidence type="ECO:0000256" key="6">
    <source>
        <dbReference type="ARBA" id="ARBA00022847"/>
    </source>
</evidence>
<evidence type="ECO:0000256" key="4">
    <source>
        <dbReference type="ARBA" id="ARBA00022475"/>
    </source>
</evidence>
<feature type="transmembrane region" description="Helical" evidence="14">
    <location>
        <begin position="233"/>
        <end position="249"/>
    </location>
</feature>
<comment type="caution">
    <text evidence="15">The sequence shown here is derived from an EMBL/GenBank/DDBJ whole genome shotgun (WGS) entry which is preliminary data.</text>
</comment>
<evidence type="ECO:0000256" key="2">
    <source>
        <dbReference type="ARBA" id="ARBA00006434"/>
    </source>
</evidence>
<feature type="transmembrane region" description="Helical" evidence="14">
    <location>
        <begin position="151"/>
        <end position="170"/>
    </location>
</feature>
<comment type="catalytic activity">
    <reaction evidence="12">
        <text>L-proline(in) + Na(+)(in) = L-proline(out) + Na(+)(out)</text>
        <dbReference type="Rhea" id="RHEA:28967"/>
        <dbReference type="ChEBI" id="CHEBI:29101"/>
        <dbReference type="ChEBI" id="CHEBI:60039"/>
    </reaction>
</comment>
<feature type="transmembrane region" description="Helical" evidence="14">
    <location>
        <begin position="395"/>
        <end position="418"/>
    </location>
</feature>
<evidence type="ECO:0000256" key="8">
    <source>
        <dbReference type="ARBA" id="ARBA00023053"/>
    </source>
</evidence>
<keyword evidence="9" id="KW-0406">Ion transport</keyword>
<evidence type="ECO:0000256" key="11">
    <source>
        <dbReference type="ARBA" id="ARBA00023201"/>
    </source>
</evidence>
<dbReference type="InterPro" id="IPR001734">
    <property type="entry name" value="Na/solute_symporter"/>
</dbReference>
<dbReference type="EMBL" id="WSLF01000005">
    <property type="protein sequence ID" value="KAE9634519.1"/>
    <property type="molecule type" value="Genomic_DNA"/>
</dbReference>
<evidence type="ECO:0000256" key="14">
    <source>
        <dbReference type="SAM" id="Phobius"/>
    </source>
</evidence>
<proteinExistence type="inferred from homology"/>
<name>A0A7C8LEW2_9FIRM</name>